<proteinExistence type="inferred from homology"/>
<keyword evidence="2 5" id="KW-0808">Transferase</keyword>
<evidence type="ECO:0000313" key="6">
    <source>
        <dbReference type="Proteomes" id="UP000316476"/>
    </source>
</evidence>
<feature type="region of interest" description="Disordered" evidence="4">
    <location>
        <begin position="60"/>
        <end position="80"/>
    </location>
</feature>
<dbReference type="GO" id="GO:0070569">
    <property type="term" value="F:uridylyltransferase activity"/>
    <property type="evidence" value="ECO:0007669"/>
    <property type="project" value="InterPro"/>
</dbReference>
<dbReference type="OrthoDB" id="9806910at2"/>
<keyword evidence="3 5" id="KW-0548">Nucleotidyltransferase</keyword>
<protein>
    <submittedName>
        <fullName evidence="5">Putative uridylyltransferase</fullName>
        <ecNumber evidence="5">2.7.7.-</ecNumber>
    </submittedName>
</protein>
<comment type="caution">
    <text evidence="5">The sequence shown here is derived from an EMBL/GenBank/DDBJ whole genome shotgun (WGS) entry which is preliminary data.</text>
</comment>
<dbReference type="EC" id="2.7.7.-" evidence="5"/>
<evidence type="ECO:0000256" key="4">
    <source>
        <dbReference type="SAM" id="MobiDB-lite"/>
    </source>
</evidence>
<dbReference type="InterPro" id="IPR002618">
    <property type="entry name" value="UDPGP_fam"/>
</dbReference>
<dbReference type="EMBL" id="SJPZ01000002">
    <property type="protein sequence ID" value="TWU62830.1"/>
    <property type="molecule type" value="Genomic_DNA"/>
</dbReference>
<comment type="similarity">
    <text evidence="1">Belongs to the UDPGP type 1 family.</text>
</comment>
<evidence type="ECO:0000256" key="1">
    <source>
        <dbReference type="ARBA" id="ARBA00010401"/>
    </source>
</evidence>
<gene>
    <name evidence="5" type="ORF">V7x_45660</name>
</gene>
<dbReference type="InterPro" id="IPR029044">
    <property type="entry name" value="Nucleotide-diphossugar_trans"/>
</dbReference>
<dbReference type="Pfam" id="PF01704">
    <property type="entry name" value="UDPGP"/>
    <property type="match status" value="1"/>
</dbReference>
<accession>A0A5C6FL20</accession>
<name>A0A5C6FL20_9PLAN</name>
<organism evidence="5 6">
    <name type="scientific">Crateriforma conspicua</name>
    <dbReference type="NCBI Taxonomy" id="2527996"/>
    <lineage>
        <taxon>Bacteria</taxon>
        <taxon>Pseudomonadati</taxon>
        <taxon>Planctomycetota</taxon>
        <taxon>Planctomycetia</taxon>
        <taxon>Planctomycetales</taxon>
        <taxon>Planctomycetaceae</taxon>
        <taxon>Crateriforma</taxon>
    </lineage>
</organism>
<dbReference type="Proteomes" id="UP000316476">
    <property type="component" value="Unassembled WGS sequence"/>
</dbReference>
<reference evidence="5 6" key="1">
    <citation type="submission" date="2019-02" db="EMBL/GenBank/DDBJ databases">
        <title>Deep-cultivation of Planctomycetes and their phenomic and genomic characterization uncovers novel biology.</title>
        <authorList>
            <person name="Wiegand S."/>
            <person name="Jogler M."/>
            <person name="Boedeker C."/>
            <person name="Pinto D."/>
            <person name="Vollmers J."/>
            <person name="Rivas-Marin E."/>
            <person name="Kohn T."/>
            <person name="Peeters S.H."/>
            <person name="Heuer A."/>
            <person name="Rast P."/>
            <person name="Oberbeckmann S."/>
            <person name="Bunk B."/>
            <person name="Jeske O."/>
            <person name="Meyerdierks A."/>
            <person name="Storesund J.E."/>
            <person name="Kallscheuer N."/>
            <person name="Luecker S."/>
            <person name="Lage O.M."/>
            <person name="Pohl T."/>
            <person name="Merkel B.J."/>
            <person name="Hornburger P."/>
            <person name="Mueller R.-W."/>
            <person name="Bruemmer F."/>
            <person name="Labrenz M."/>
            <person name="Spormann A.M."/>
            <person name="Op Den Camp H."/>
            <person name="Overmann J."/>
            <person name="Amann R."/>
            <person name="Jetten M.S.M."/>
            <person name="Mascher T."/>
            <person name="Medema M.H."/>
            <person name="Devos D.P."/>
            <person name="Kaster A.-K."/>
            <person name="Ovreas L."/>
            <person name="Rohde M."/>
            <person name="Galperin M.Y."/>
            <person name="Jogler C."/>
        </authorList>
    </citation>
    <scope>NUCLEOTIDE SEQUENCE [LARGE SCALE GENOMIC DNA]</scope>
    <source>
        <strain evidence="5 6">V7</strain>
    </source>
</reference>
<dbReference type="CDD" id="cd04193">
    <property type="entry name" value="UDPGlcNAc_PPase"/>
    <property type="match status" value="1"/>
</dbReference>
<dbReference type="AlphaFoldDB" id="A0A5C6FL20"/>
<dbReference type="Gene3D" id="3.90.550.10">
    <property type="entry name" value="Spore Coat Polysaccharide Biosynthesis Protein SpsA, Chain A"/>
    <property type="match status" value="1"/>
</dbReference>
<evidence type="ECO:0000256" key="2">
    <source>
        <dbReference type="ARBA" id="ARBA00022679"/>
    </source>
</evidence>
<dbReference type="InterPro" id="IPR039741">
    <property type="entry name" value="UDP-sugar_pyrophosphorylase"/>
</dbReference>
<dbReference type="RefSeq" id="WP_146415555.1">
    <property type="nucleotide sequence ID" value="NZ_SJPZ01000002.1"/>
</dbReference>
<sequence>MDKTQLTAALEAFDQQHILRHWDELDDAGKAQLADQIQDIDLSLLSKLVADEDEKPDFAAIAKNSDPPPAVGADGTGVDWSTDDARKAGEQAIREGKLAAIVVAGGQGTRLGFDKPKGMFPVGPLSNRTLFQVFADRIAATSKRYDVTIPWYVMTSEATDAATRQYFEDNDYLGLPRDSVRIFKQGTMPAVDAESGRLLLASPDSLALSPDGHGGTVAALARSGSLDDMEKRGVQYLFYFQVDNPLIQLMDPTFIGHHLLADSELTSQVVRKRYPTERVGNVVQVGDRMQIIEYSDLPDEAAEATNDDGSLRLWAGSIAVHVFNVDFLRRASESAEALPFHRANKKVPYLDESGQMVKPDSPNAIKFEKFIFDLLPQARRGIVVEVIPADAFAPVKNAEGAENDTPSLARQAISDLHKRWLRQAGVSVADDATVEISPSFALDADQIRDSAADLGSIDGDQFLTRG</sequence>
<dbReference type="PANTHER" id="PTHR11952">
    <property type="entry name" value="UDP- GLUCOSE PYROPHOSPHORYLASE"/>
    <property type="match status" value="1"/>
</dbReference>
<evidence type="ECO:0000313" key="5">
    <source>
        <dbReference type="EMBL" id="TWU62830.1"/>
    </source>
</evidence>
<evidence type="ECO:0000256" key="3">
    <source>
        <dbReference type="ARBA" id="ARBA00022695"/>
    </source>
</evidence>
<dbReference type="PANTHER" id="PTHR11952:SF2">
    <property type="entry name" value="LD24639P"/>
    <property type="match status" value="1"/>
</dbReference>
<dbReference type="SUPFAM" id="SSF53448">
    <property type="entry name" value="Nucleotide-diphospho-sugar transferases"/>
    <property type="match status" value="1"/>
</dbReference>